<keyword evidence="3" id="KW-1185">Reference proteome</keyword>
<proteinExistence type="predicted"/>
<feature type="region of interest" description="Disordered" evidence="1">
    <location>
        <begin position="61"/>
        <end position="81"/>
    </location>
</feature>
<feature type="region of interest" description="Disordered" evidence="1">
    <location>
        <begin position="104"/>
        <end position="204"/>
    </location>
</feature>
<comment type="caution">
    <text evidence="2">The sequence shown here is derived from an EMBL/GenBank/DDBJ whole genome shotgun (WGS) entry which is preliminary data.</text>
</comment>
<sequence>MSALQSDQQPHQRRQLFDTTVGSTVTHKILEAVTHSTGLPSDLAAQSDLPDVDFATLQVSGGAAADKDAKSDTKEESHEHPCVCDLRLPRKALSNEQRFALAKDWLRSGSSGRGPKSPSSSSERKRVAATRPAKRVAAARPAKRVVATRPAKPVADTTAPKAGQTRTSPKKRKPGADERELVGRTAGVGSGKRTTARSRSRGPRLAVKLNRAATLRMEKGTTYCGKRPLAVNRFQIGRVQGTEEVKKKQRKARPVDANCQYRVCKRIR</sequence>
<accession>A0AAN9T4D1</accession>
<feature type="compositionally biased region" description="Low complexity" evidence="1">
    <location>
        <begin position="129"/>
        <end position="151"/>
    </location>
</feature>
<gene>
    <name evidence="2" type="ORF">V9T40_014277</name>
</gene>
<feature type="compositionally biased region" description="Low complexity" evidence="1">
    <location>
        <begin position="107"/>
        <end position="121"/>
    </location>
</feature>
<evidence type="ECO:0000256" key="1">
    <source>
        <dbReference type="SAM" id="MobiDB-lite"/>
    </source>
</evidence>
<reference evidence="2 3" key="1">
    <citation type="submission" date="2024-03" db="EMBL/GenBank/DDBJ databases">
        <title>Adaptation during the transition from Ophiocordyceps entomopathogen to insect associate is accompanied by gene loss and intensified selection.</title>
        <authorList>
            <person name="Ward C.M."/>
            <person name="Onetto C.A."/>
            <person name="Borneman A.R."/>
        </authorList>
    </citation>
    <scope>NUCLEOTIDE SEQUENCE [LARGE SCALE GENOMIC DNA]</scope>
    <source>
        <strain evidence="2">AWRI1</strain>
        <tissue evidence="2">Single Adult Female</tissue>
    </source>
</reference>
<protein>
    <submittedName>
        <fullName evidence="2">Uncharacterized protein</fullName>
    </submittedName>
</protein>
<dbReference type="AlphaFoldDB" id="A0AAN9T4D1"/>
<feature type="compositionally biased region" description="Basic and acidic residues" evidence="1">
    <location>
        <begin position="65"/>
        <end position="81"/>
    </location>
</feature>
<feature type="region of interest" description="Disordered" evidence="1">
    <location>
        <begin position="1"/>
        <end position="21"/>
    </location>
</feature>
<organism evidence="2 3">
    <name type="scientific">Parthenolecanium corni</name>
    <dbReference type="NCBI Taxonomy" id="536013"/>
    <lineage>
        <taxon>Eukaryota</taxon>
        <taxon>Metazoa</taxon>
        <taxon>Ecdysozoa</taxon>
        <taxon>Arthropoda</taxon>
        <taxon>Hexapoda</taxon>
        <taxon>Insecta</taxon>
        <taxon>Pterygota</taxon>
        <taxon>Neoptera</taxon>
        <taxon>Paraneoptera</taxon>
        <taxon>Hemiptera</taxon>
        <taxon>Sternorrhyncha</taxon>
        <taxon>Coccoidea</taxon>
        <taxon>Coccidae</taxon>
        <taxon>Parthenolecanium</taxon>
    </lineage>
</organism>
<dbReference type="EMBL" id="JBBCAQ010000038">
    <property type="protein sequence ID" value="KAK7571805.1"/>
    <property type="molecule type" value="Genomic_DNA"/>
</dbReference>
<evidence type="ECO:0000313" key="3">
    <source>
        <dbReference type="Proteomes" id="UP001367676"/>
    </source>
</evidence>
<dbReference type="Proteomes" id="UP001367676">
    <property type="component" value="Unassembled WGS sequence"/>
</dbReference>
<name>A0AAN9T4D1_9HEMI</name>
<evidence type="ECO:0000313" key="2">
    <source>
        <dbReference type="EMBL" id="KAK7571805.1"/>
    </source>
</evidence>